<dbReference type="PANTHER" id="PTHR33710:SF64">
    <property type="entry name" value="ENDONUCLEASE_EXONUCLEASE_PHOSPHATASE DOMAIN-CONTAINING PROTEIN"/>
    <property type="match status" value="1"/>
</dbReference>
<proteinExistence type="predicted"/>
<accession>A0A803PJN2</accession>
<reference evidence="1" key="1">
    <citation type="submission" date="2018-11" db="EMBL/GenBank/DDBJ databases">
        <authorList>
            <person name="Grassa J C."/>
        </authorList>
    </citation>
    <scope>NUCLEOTIDE SEQUENCE [LARGE SCALE GENOMIC DNA]</scope>
</reference>
<dbReference type="EnsemblPlants" id="evm.model.05.1017">
    <property type="protein sequence ID" value="cds.evm.model.05.1017"/>
    <property type="gene ID" value="evm.TU.05.1017"/>
</dbReference>
<reference evidence="1" key="2">
    <citation type="submission" date="2021-03" db="UniProtKB">
        <authorList>
            <consortium name="EnsemblPlants"/>
        </authorList>
    </citation>
    <scope>IDENTIFICATION</scope>
</reference>
<dbReference type="EMBL" id="UZAU01000486">
    <property type="status" value="NOT_ANNOTATED_CDS"/>
    <property type="molecule type" value="Genomic_DNA"/>
</dbReference>
<keyword evidence="2" id="KW-1185">Reference proteome</keyword>
<evidence type="ECO:0000313" key="2">
    <source>
        <dbReference type="Proteomes" id="UP000596661"/>
    </source>
</evidence>
<name>A0A803PJN2_CANSA</name>
<organism evidence="1 2">
    <name type="scientific">Cannabis sativa</name>
    <name type="common">Hemp</name>
    <name type="synonym">Marijuana</name>
    <dbReference type="NCBI Taxonomy" id="3483"/>
    <lineage>
        <taxon>Eukaryota</taxon>
        <taxon>Viridiplantae</taxon>
        <taxon>Streptophyta</taxon>
        <taxon>Embryophyta</taxon>
        <taxon>Tracheophyta</taxon>
        <taxon>Spermatophyta</taxon>
        <taxon>Magnoliopsida</taxon>
        <taxon>eudicotyledons</taxon>
        <taxon>Gunneridae</taxon>
        <taxon>Pentapetalae</taxon>
        <taxon>rosids</taxon>
        <taxon>fabids</taxon>
        <taxon>Rosales</taxon>
        <taxon>Cannabaceae</taxon>
        <taxon>Cannabis</taxon>
    </lineage>
</organism>
<sequence length="272" mass="31250">MAQECLMGTGRLRGSTFNRNASATNMVTDSDAELDETTRPNYYRYQTKTHREDMVDAGGSYFSLMIRGSKIKWAKRSMDQNHNDNGLPKRRYWRSFRMELATHHEYLKLNCRALRTNRLRDQNAIGFDGAFIVEAQGHKVVGLALLWQTSDEVQIIDILTIILIASYLKILTRTIDFISIYGFQKVLSDCSLNDLPLLGYQFTWERGHGSPNWIEARIDRALASHSWLDNFQLARLLNIGIDFAPRLSLAWILASRLPLLNSPLFASKCVDW</sequence>
<dbReference type="AlphaFoldDB" id="A0A803PJN2"/>
<evidence type="ECO:0008006" key="3">
    <source>
        <dbReference type="Google" id="ProtNLM"/>
    </source>
</evidence>
<evidence type="ECO:0000313" key="1">
    <source>
        <dbReference type="EnsemblPlants" id="cds.evm.model.05.1017"/>
    </source>
</evidence>
<protein>
    <recommendedName>
        <fullName evidence="3">RNase H type-1 domain-containing protein</fullName>
    </recommendedName>
</protein>
<dbReference type="Gramene" id="evm.model.05.1017">
    <property type="protein sequence ID" value="cds.evm.model.05.1017"/>
    <property type="gene ID" value="evm.TU.05.1017"/>
</dbReference>
<dbReference type="Proteomes" id="UP000596661">
    <property type="component" value="Chromosome 5"/>
</dbReference>
<dbReference type="PANTHER" id="PTHR33710">
    <property type="entry name" value="BNAC02G09200D PROTEIN"/>
    <property type="match status" value="1"/>
</dbReference>